<dbReference type="GO" id="GO:0008930">
    <property type="term" value="F:methylthioadenosine nucleosidase activity"/>
    <property type="evidence" value="ECO:0007669"/>
    <property type="project" value="TreeGrafter"/>
</dbReference>
<organism evidence="2">
    <name type="scientific">freshwater metagenome</name>
    <dbReference type="NCBI Taxonomy" id="449393"/>
    <lineage>
        <taxon>unclassified sequences</taxon>
        <taxon>metagenomes</taxon>
        <taxon>ecological metagenomes</taxon>
    </lineage>
</organism>
<dbReference type="SUPFAM" id="SSF53167">
    <property type="entry name" value="Purine and uridine phosphorylases"/>
    <property type="match status" value="1"/>
</dbReference>
<feature type="domain" description="Nucleoside phosphorylase" evidence="1">
    <location>
        <begin position="3"/>
        <end position="213"/>
    </location>
</feature>
<protein>
    <submittedName>
        <fullName evidence="2">Unannotated protein</fullName>
    </submittedName>
</protein>
<dbReference type="GO" id="GO:0019284">
    <property type="term" value="P:L-methionine salvage from S-adenosylmethionine"/>
    <property type="evidence" value="ECO:0007669"/>
    <property type="project" value="TreeGrafter"/>
</dbReference>
<dbReference type="InterPro" id="IPR019963">
    <property type="entry name" value="FL_hydrolase_MqnB"/>
</dbReference>
<dbReference type="GO" id="GO:0009234">
    <property type="term" value="P:menaquinone biosynthetic process"/>
    <property type="evidence" value="ECO:0007669"/>
    <property type="project" value="InterPro"/>
</dbReference>
<sequence>MRVLLICAVPEEARATVRRLGPTRKVAIGPYPNCVTSSSATGAMSFTAIAAGFGEAAAATATATALSVDPSIDLVINTGIAGGFAPRIGVGQVVIADHILAADLGAEDPGSPGARVRLSAMGYEGGEIECDATLVRRAAAITHARVGMILTVSTITASQARLNDFIQRHPQALAEAMEGHGVAVAAKAHGKAFLELRAISNPVGVRDIGSWSMDEALVALSDAVYALLNSPDSHRLLQS</sequence>
<evidence type="ECO:0000259" key="1">
    <source>
        <dbReference type="Pfam" id="PF01048"/>
    </source>
</evidence>
<dbReference type="GO" id="GO:0005829">
    <property type="term" value="C:cytosol"/>
    <property type="evidence" value="ECO:0007669"/>
    <property type="project" value="TreeGrafter"/>
</dbReference>
<accession>A0A6J7CVY6</accession>
<dbReference type="InterPro" id="IPR035994">
    <property type="entry name" value="Nucleoside_phosphorylase_sf"/>
</dbReference>
<reference evidence="2" key="1">
    <citation type="submission" date="2020-05" db="EMBL/GenBank/DDBJ databases">
        <authorList>
            <person name="Chiriac C."/>
            <person name="Salcher M."/>
            <person name="Ghai R."/>
            <person name="Kavagutti S V."/>
        </authorList>
    </citation>
    <scope>NUCLEOTIDE SEQUENCE</scope>
</reference>
<dbReference type="HAMAP" id="MF_00991">
    <property type="entry name" value="MqnB"/>
    <property type="match status" value="1"/>
</dbReference>
<dbReference type="InterPro" id="IPR000845">
    <property type="entry name" value="Nucleoside_phosphorylase_d"/>
</dbReference>
<dbReference type="Gene3D" id="3.40.50.1580">
    <property type="entry name" value="Nucleoside phosphorylase domain"/>
    <property type="match status" value="1"/>
</dbReference>
<dbReference type="PANTHER" id="PTHR46832:SF2">
    <property type="entry name" value="FUTALOSINE HYDROLASE"/>
    <property type="match status" value="1"/>
</dbReference>
<dbReference type="GO" id="GO:0008782">
    <property type="term" value="F:adenosylhomocysteine nucleosidase activity"/>
    <property type="evidence" value="ECO:0007669"/>
    <property type="project" value="TreeGrafter"/>
</dbReference>
<dbReference type="EMBL" id="CAFBLM010000007">
    <property type="protein sequence ID" value="CAB4861850.1"/>
    <property type="molecule type" value="Genomic_DNA"/>
</dbReference>
<dbReference type="NCBIfam" id="TIGR03664">
    <property type="entry name" value="fut_nucase"/>
    <property type="match status" value="1"/>
</dbReference>
<name>A0A6J7CVY6_9ZZZZ</name>
<dbReference type="Pfam" id="PF01048">
    <property type="entry name" value="PNP_UDP_1"/>
    <property type="match status" value="1"/>
</dbReference>
<dbReference type="AlphaFoldDB" id="A0A6J7CVY6"/>
<gene>
    <name evidence="2" type="ORF">UFOPK3401_00289</name>
</gene>
<dbReference type="PANTHER" id="PTHR46832">
    <property type="entry name" value="5'-METHYLTHIOADENOSINE/S-ADENOSYLHOMOCYSTEINE NUCLEOSIDASE"/>
    <property type="match status" value="1"/>
</dbReference>
<dbReference type="GO" id="GO:0009116">
    <property type="term" value="P:nucleoside metabolic process"/>
    <property type="evidence" value="ECO:0007669"/>
    <property type="project" value="InterPro"/>
</dbReference>
<evidence type="ECO:0000313" key="2">
    <source>
        <dbReference type="EMBL" id="CAB4861850.1"/>
    </source>
</evidence>
<proteinExistence type="inferred from homology"/>